<dbReference type="OrthoDB" id="544277at2759"/>
<evidence type="ECO:0000313" key="2">
    <source>
        <dbReference type="Proteomes" id="UP000284842"/>
    </source>
</evidence>
<comment type="caution">
    <text evidence="1">The sequence shown here is derived from an EMBL/GenBank/DDBJ whole genome shotgun (WGS) entry which is preliminary data.</text>
</comment>
<keyword evidence="2" id="KW-1185">Reference proteome</keyword>
<dbReference type="SUPFAM" id="SSF55729">
    <property type="entry name" value="Acyl-CoA N-acyltransferases (Nat)"/>
    <property type="match status" value="1"/>
</dbReference>
<name>A0A409VUP5_9AGAR</name>
<dbReference type="Proteomes" id="UP000284842">
    <property type="component" value="Unassembled WGS sequence"/>
</dbReference>
<proteinExistence type="predicted"/>
<dbReference type="InParanoid" id="A0A409VUP5"/>
<evidence type="ECO:0008006" key="3">
    <source>
        <dbReference type="Google" id="ProtNLM"/>
    </source>
</evidence>
<dbReference type="AlphaFoldDB" id="A0A409VUP5"/>
<gene>
    <name evidence="1" type="ORF">CVT24_003679</name>
</gene>
<dbReference type="EMBL" id="NHTK01005969">
    <property type="protein sequence ID" value="PPQ69975.1"/>
    <property type="molecule type" value="Genomic_DNA"/>
</dbReference>
<dbReference type="PANTHER" id="PTHR42791:SF1">
    <property type="entry name" value="N-ACETYLTRANSFERASE DOMAIN-CONTAINING PROTEIN"/>
    <property type="match status" value="1"/>
</dbReference>
<reference evidence="1 2" key="1">
    <citation type="journal article" date="2018" name="Evol. Lett.">
        <title>Horizontal gene cluster transfer increased hallucinogenic mushroom diversity.</title>
        <authorList>
            <person name="Reynolds H.T."/>
            <person name="Vijayakumar V."/>
            <person name="Gluck-Thaler E."/>
            <person name="Korotkin H.B."/>
            <person name="Matheny P.B."/>
            <person name="Slot J.C."/>
        </authorList>
    </citation>
    <scope>NUCLEOTIDE SEQUENCE [LARGE SCALE GENOMIC DNA]</scope>
    <source>
        <strain evidence="1 2">2629</strain>
    </source>
</reference>
<dbReference type="InterPro" id="IPR052523">
    <property type="entry name" value="Trichothecene_AcTrans"/>
</dbReference>
<sequence>MHSVCLREAQPQDFAQIAEIGIAAMIEDPLLAYFECRASPINPKENPEHTRALSSYIQFTLYSSWYAGGVIKVACAPSAHCIEPSTRTSLNQESVEERILAAAIWMPPRKRVSNFDPFTLLRSGGVSLAQNVGMAGLSRRWIEYPPIVEHSWKQAQWALEDGKNWSPLDTWSLTMAFTEPAYQGRGLMTTLIRDWISSVPGEGFTLQASTTRARDFFYRHFGFELLDRCKVGVGHASAKGLPETKGPGVELFTMLKRNVERKC</sequence>
<evidence type="ECO:0000313" key="1">
    <source>
        <dbReference type="EMBL" id="PPQ69975.1"/>
    </source>
</evidence>
<organism evidence="1 2">
    <name type="scientific">Panaeolus cyanescens</name>
    <dbReference type="NCBI Taxonomy" id="181874"/>
    <lineage>
        <taxon>Eukaryota</taxon>
        <taxon>Fungi</taxon>
        <taxon>Dikarya</taxon>
        <taxon>Basidiomycota</taxon>
        <taxon>Agaricomycotina</taxon>
        <taxon>Agaricomycetes</taxon>
        <taxon>Agaricomycetidae</taxon>
        <taxon>Agaricales</taxon>
        <taxon>Agaricineae</taxon>
        <taxon>Galeropsidaceae</taxon>
        <taxon>Panaeolus</taxon>
    </lineage>
</organism>
<protein>
    <recommendedName>
        <fullName evidence="3">N-acetyltransferase domain-containing protein</fullName>
    </recommendedName>
</protein>
<dbReference type="PANTHER" id="PTHR42791">
    <property type="entry name" value="GNAT FAMILY ACETYLTRANSFERASE"/>
    <property type="match status" value="1"/>
</dbReference>
<dbReference type="InterPro" id="IPR016181">
    <property type="entry name" value="Acyl_CoA_acyltransferase"/>
</dbReference>
<dbReference type="STRING" id="181874.A0A409VUP5"/>
<accession>A0A409VUP5</accession>
<dbReference type="Gene3D" id="3.40.630.30">
    <property type="match status" value="1"/>
</dbReference>